<dbReference type="InterPro" id="IPR036670">
    <property type="entry name" value="SecA_X-link_sf"/>
</dbReference>
<evidence type="ECO:0000313" key="2">
    <source>
        <dbReference type="Proteomes" id="UP001642464"/>
    </source>
</evidence>
<dbReference type="SMART" id="SM00957">
    <property type="entry name" value="SecA_DEAD"/>
    <property type="match status" value="1"/>
</dbReference>
<gene>
    <name evidence="1" type="ORF">SCF082_LOCUS993</name>
</gene>
<accession>A0ABP0HDA3</accession>
<dbReference type="InterPro" id="IPR011130">
    <property type="entry name" value="SecA_preprotein_X-link_dom"/>
</dbReference>
<dbReference type="Proteomes" id="UP001642464">
    <property type="component" value="Unassembled WGS sequence"/>
</dbReference>
<dbReference type="SUPFAM" id="SSF81767">
    <property type="entry name" value="Pre-protein crosslinking domain of SecA"/>
    <property type="match status" value="1"/>
</dbReference>
<keyword evidence="2" id="KW-1185">Reference proteome</keyword>
<dbReference type="CDD" id="cd17928">
    <property type="entry name" value="DEXDc_SecA"/>
    <property type="match status" value="1"/>
</dbReference>
<dbReference type="PANTHER" id="PTHR30612">
    <property type="entry name" value="SECA INNER MEMBRANE COMPONENT OF SEC PROTEIN SECRETION SYSTEM"/>
    <property type="match status" value="1"/>
</dbReference>
<dbReference type="NCBIfam" id="TIGR00963">
    <property type="entry name" value="secA"/>
    <property type="match status" value="1"/>
</dbReference>
<dbReference type="Pfam" id="PF01043">
    <property type="entry name" value="SecA_PP_bind"/>
    <property type="match status" value="1"/>
</dbReference>
<dbReference type="Pfam" id="PF07517">
    <property type="entry name" value="SecA_DEAD"/>
    <property type="match status" value="1"/>
</dbReference>
<dbReference type="Pfam" id="PF21090">
    <property type="entry name" value="P-loop_SecA"/>
    <property type="match status" value="1"/>
</dbReference>
<dbReference type="PROSITE" id="PS01312">
    <property type="entry name" value="SECA"/>
    <property type="match status" value="1"/>
</dbReference>
<dbReference type="PROSITE" id="PS51196">
    <property type="entry name" value="SECA_MOTOR_DEAD"/>
    <property type="match status" value="1"/>
</dbReference>
<dbReference type="PRINTS" id="PR00906">
    <property type="entry name" value="SECA"/>
</dbReference>
<dbReference type="InterPro" id="IPR011115">
    <property type="entry name" value="SecA_DEAD"/>
</dbReference>
<dbReference type="HAMAP" id="MF_01382">
    <property type="entry name" value="SecA"/>
    <property type="match status" value="1"/>
</dbReference>
<dbReference type="InterPro" id="IPR027417">
    <property type="entry name" value="P-loop_NTPase"/>
</dbReference>
<dbReference type="PANTHER" id="PTHR30612:SF0">
    <property type="entry name" value="CHLOROPLAST PROTEIN-TRANSPORTING ATPASE"/>
    <property type="match status" value="1"/>
</dbReference>
<evidence type="ECO:0000313" key="1">
    <source>
        <dbReference type="EMBL" id="CAK8987486.1"/>
    </source>
</evidence>
<dbReference type="InterPro" id="IPR044722">
    <property type="entry name" value="SecA_SF2_C"/>
</dbReference>
<dbReference type="InterPro" id="IPR000185">
    <property type="entry name" value="SecA"/>
</dbReference>
<dbReference type="InterPro" id="IPR014018">
    <property type="entry name" value="SecA_motor_DEAD"/>
</dbReference>
<dbReference type="Gene3D" id="3.40.50.300">
    <property type="entry name" value="P-loop containing nucleotide triphosphate hydrolases"/>
    <property type="match status" value="2"/>
</dbReference>
<sequence>MELPSAPVLGFKEALVGLKASELQKGVAERSKGPLVSDSGDSISGDAVKLVSMGALVGTGLRSRALRAARAQRAQRARVPRRLFGNMEQLNPFYEAPEKQTQKRYEPQVQAINALEETMKAKSDDQLRALTADLQQRAQSGTPLEELLPEAFALVREGSTRVLGLRHFDVQLMGGIALHEGNIAEMGTGEGKTLVAILAAFLNALSGKGVHVVTVNDYLARRDAEWVGQPLRFLGMTVGVVQNGMPPDQKKKAYRNDVTYVTNSELGFDYLRDQMAPSPSELALREQTPFNFAVVDEVDSILIDEARTPLIISGVADNTPTKYKVAQEVVRALKPEVHYTVDEKQRQCVLIEGGVEAAEKLLGKDDLFDPEDPWFPFVTNALNAKELYIKDKAYIVKRGEVMIVDEFTGRVMEGRRWSNGLHQAIEAKENVQIQAESVTLASISYQSLFRLFDKLSGMTGTAFTEAKEFEEVYKLKTVVVPPNLVRKRADKDDQVYVDDIGKWKAVAREVENAHRIGRPVLIGTTNVENSEIIAELLDALGVAYQLLNAKPENVARETEIVASSGRKYAVTIATNMAGRGTDILLGGNPSMMARLRLREELYSKLFPKKSWAMPEEFYPVDLTPELEQQVSNAVSQTVEAWKPKETDLKPTSLEAAEQIVSQGKLSELDAEERLSLACEKAPTEDEVILQLREAYKALAAHYKQITDLEKDEVRALGGLLVLGTERHESRRIDNQLRGRCARQGDPGATRFFLSLNDTIFRIFGGDNIKKMMSMMSLSQRDDVPLESGLLSNSLEEAQKKVGVSPPPTCDRASLSVQEPAPNVGFGEEVEEVLEG</sequence>
<dbReference type="InterPro" id="IPR020937">
    <property type="entry name" value="SecA_CS"/>
</dbReference>
<dbReference type="EMBL" id="CAXAMM010000447">
    <property type="protein sequence ID" value="CAK8987486.1"/>
    <property type="molecule type" value="Genomic_DNA"/>
</dbReference>
<reference evidence="1 2" key="1">
    <citation type="submission" date="2024-02" db="EMBL/GenBank/DDBJ databases">
        <authorList>
            <person name="Chen Y."/>
            <person name="Shah S."/>
            <person name="Dougan E. K."/>
            <person name="Thang M."/>
            <person name="Chan C."/>
        </authorList>
    </citation>
    <scope>NUCLEOTIDE SEQUENCE [LARGE SCALE GENOMIC DNA]</scope>
</reference>
<comment type="caution">
    <text evidence="1">The sequence shown here is derived from an EMBL/GenBank/DDBJ whole genome shotgun (WGS) entry which is preliminary data.</text>
</comment>
<organism evidence="1 2">
    <name type="scientific">Durusdinium trenchii</name>
    <dbReference type="NCBI Taxonomy" id="1381693"/>
    <lineage>
        <taxon>Eukaryota</taxon>
        <taxon>Sar</taxon>
        <taxon>Alveolata</taxon>
        <taxon>Dinophyceae</taxon>
        <taxon>Suessiales</taxon>
        <taxon>Symbiodiniaceae</taxon>
        <taxon>Durusdinium</taxon>
    </lineage>
</organism>
<dbReference type="SMART" id="SM00958">
    <property type="entry name" value="SecA_PP_bind"/>
    <property type="match status" value="1"/>
</dbReference>
<dbReference type="SUPFAM" id="SSF52540">
    <property type="entry name" value="P-loop containing nucleoside triphosphate hydrolases"/>
    <property type="match status" value="2"/>
</dbReference>
<dbReference type="Gene3D" id="3.90.1440.10">
    <property type="entry name" value="SecA, preprotein cross-linking domain"/>
    <property type="match status" value="1"/>
</dbReference>
<dbReference type="PROSITE" id="PS51192">
    <property type="entry name" value="HELICASE_ATP_BIND_1"/>
    <property type="match status" value="1"/>
</dbReference>
<dbReference type="NCBIfam" id="NF009538">
    <property type="entry name" value="PRK12904.1"/>
    <property type="match status" value="1"/>
</dbReference>
<protein>
    <submittedName>
        <fullName evidence="1">Chloroplastic</fullName>
    </submittedName>
</protein>
<proteinExistence type="inferred from homology"/>
<dbReference type="CDD" id="cd18803">
    <property type="entry name" value="SF2_C_secA"/>
    <property type="match status" value="1"/>
</dbReference>
<dbReference type="InterPro" id="IPR014001">
    <property type="entry name" value="Helicase_ATP-bd"/>
</dbReference>
<name>A0ABP0HDA3_9DINO</name>